<reference evidence="1 2" key="1">
    <citation type="submission" date="2018-06" db="EMBL/GenBank/DDBJ databases">
        <title>A transcriptomic atlas of mushroom development highlights an independent origin of complex multicellularity.</title>
        <authorList>
            <consortium name="DOE Joint Genome Institute"/>
            <person name="Krizsan K."/>
            <person name="Almasi E."/>
            <person name="Merenyi Z."/>
            <person name="Sahu N."/>
            <person name="Viragh M."/>
            <person name="Koszo T."/>
            <person name="Mondo S."/>
            <person name="Kiss B."/>
            <person name="Balint B."/>
            <person name="Kues U."/>
            <person name="Barry K."/>
            <person name="Hegedus J.C."/>
            <person name="Henrissat B."/>
            <person name="Johnson J."/>
            <person name="Lipzen A."/>
            <person name="Ohm R."/>
            <person name="Nagy I."/>
            <person name="Pangilinan J."/>
            <person name="Yan J."/>
            <person name="Xiong Y."/>
            <person name="Grigoriev I.V."/>
            <person name="Hibbett D.S."/>
            <person name="Nagy L.G."/>
        </authorList>
    </citation>
    <scope>NUCLEOTIDE SEQUENCE [LARGE SCALE GENOMIC DNA]</scope>
    <source>
        <strain evidence="1 2">SZMC22713</strain>
    </source>
</reference>
<name>A0A4Y7QK44_9AGAM</name>
<proteinExistence type="predicted"/>
<evidence type="ECO:0000313" key="1">
    <source>
        <dbReference type="EMBL" id="TDL27591.1"/>
    </source>
</evidence>
<dbReference type="EMBL" id="ML170159">
    <property type="protein sequence ID" value="TDL27591.1"/>
    <property type="molecule type" value="Genomic_DNA"/>
</dbReference>
<dbReference type="AlphaFoldDB" id="A0A4Y7QK44"/>
<organism evidence="1 2">
    <name type="scientific">Rickenella mellea</name>
    <dbReference type="NCBI Taxonomy" id="50990"/>
    <lineage>
        <taxon>Eukaryota</taxon>
        <taxon>Fungi</taxon>
        <taxon>Dikarya</taxon>
        <taxon>Basidiomycota</taxon>
        <taxon>Agaricomycotina</taxon>
        <taxon>Agaricomycetes</taxon>
        <taxon>Hymenochaetales</taxon>
        <taxon>Rickenellaceae</taxon>
        <taxon>Rickenella</taxon>
    </lineage>
</organism>
<sequence>MSRRLTKLRTRLNQLESENLLPPPPTIALPHPWLHIPRCSHNRVEVLARPMHVFADALVWQLWVLRLGRPGHGDEILESARDYAVLLKAQSASPPGSGKSSREFRHQTSFDPIMDEDPRSSGDSVFGATGQRASMFSDFVLTYNDHHPPSQGLTSVKSRALAICYLFTTHSLLSTVWFLRSVWDHRDIGISASPVFISPSHKPYAVFTYSLFWQVKLAEDVDQEFWKLPTASSLK</sequence>
<dbReference type="Proteomes" id="UP000294933">
    <property type="component" value="Unassembled WGS sequence"/>
</dbReference>
<dbReference type="STRING" id="50990.A0A4Y7QK44"/>
<protein>
    <submittedName>
        <fullName evidence="1">Uncharacterized protein</fullName>
    </submittedName>
</protein>
<keyword evidence="2" id="KW-1185">Reference proteome</keyword>
<dbReference type="VEuPathDB" id="FungiDB:BD410DRAFT_835828"/>
<dbReference type="OrthoDB" id="2563277at2759"/>
<gene>
    <name evidence="1" type="ORF">BD410DRAFT_835828</name>
</gene>
<evidence type="ECO:0000313" key="2">
    <source>
        <dbReference type="Proteomes" id="UP000294933"/>
    </source>
</evidence>
<accession>A0A4Y7QK44</accession>